<protein>
    <recommendedName>
        <fullName evidence="7">Sugar phosphate transporter domain-containing protein</fullName>
    </recommendedName>
</protein>
<comment type="caution">
    <text evidence="8">The sequence shown here is derived from an EMBL/GenBank/DDBJ whole genome shotgun (WGS) entry which is preliminary data.</text>
</comment>
<dbReference type="GO" id="GO:0016020">
    <property type="term" value="C:membrane"/>
    <property type="evidence" value="ECO:0007669"/>
    <property type="project" value="UniProtKB-SubCell"/>
</dbReference>
<feature type="transmembrane region" description="Helical" evidence="6">
    <location>
        <begin position="395"/>
        <end position="414"/>
    </location>
</feature>
<dbReference type="InterPro" id="IPR004853">
    <property type="entry name" value="Sugar_P_trans_dom"/>
</dbReference>
<feature type="transmembrane region" description="Helical" evidence="6">
    <location>
        <begin position="194"/>
        <end position="213"/>
    </location>
</feature>
<dbReference type="PANTHER" id="PTHR11132">
    <property type="entry name" value="SOLUTE CARRIER FAMILY 35"/>
    <property type="match status" value="1"/>
</dbReference>
<evidence type="ECO:0000313" key="8">
    <source>
        <dbReference type="EMBL" id="KAK9805534.1"/>
    </source>
</evidence>
<dbReference type="AlphaFoldDB" id="A0AAW1PAQ4"/>
<dbReference type="InterPro" id="IPR050186">
    <property type="entry name" value="TPT_transporter"/>
</dbReference>
<keyword evidence="4 6" id="KW-0472">Membrane</keyword>
<evidence type="ECO:0000313" key="9">
    <source>
        <dbReference type="Proteomes" id="UP001489004"/>
    </source>
</evidence>
<comment type="subcellular location">
    <subcellularLocation>
        <location evidence="1">Membrane</location>
        <topology evidence="1">Multi-pass membrane protein</topology>
    </subcellularLocation>
</comment>
<feature type="domain" description="Sugar phosphate transporter" evidence="7">
    <location>
        <begin position="129"/>
        <end position="412"/>
    </location>
</feature>
<evidence type="ECO:0000256" key="6">
    <source>
        <dbReference type="SAM" id="Phobius"/>
    </source>
</evidence>
<feature type="transmembrane region" description="Helical" evidence="6">
    <location>
        <begin position="20"/>
        <end position="36"/>
    </location>
</feature>
<feature type="transmembrane region" description="Helical" evidence="6">
    <location>
        <begin position="247"/>
        <end position="264"/>
    </location>
</feature>
<feature type="transmembrane region" description="Helical" evidence="6">
    <location>
        <begin position="343"/>
        <end position="362"/>
    </location>
</feature>
<dbReference type="Pfam" id="PF03151">
    <property type="entry name" value="TPT"/>
    <property type="match status" value="1"/>
</dbReference>
<dbReference type="Proteomes" id="UP001489004">
    <property type="component" value="Unassembled WGS sequence"/>
</dbReference>
<proteinExistence type="predicted"/>
<accession>A0AAW1PAQ4</accession>
<sequence>MSAVDRKLEATKRRPNYGNLWPLALGPLIPGIVIGFRKSPVLRNRLLWGVAGAVLVGAHHMAFTTSEGSPLVRGAGTHTRSPHADRLSSEGAFDAAMGSKASDPETGKPVVRLDHSPFMKKVIAVISSCVWMGVSSALILMNKHLMANDGFRYPMALSGLGMAFSSLASYLVCRVFKLVEVKRTLTTRFYLLRIMPVGLFMALTLHFGNVVYLHLTVSFIQMLKAFTPVITMLALFIAQLESPSKRLILAVLLIALGTAVASYGEVNMSFVGLACMLLSETFEAVRLVMTQMLLVGLKFHPIEGLMYLAPACCFWLAIGVAVAEWPRMAADNALLLIYNKPMMYLSAAAMGFGVNALAYIVIQTASSLTLKVLGTVKNAAVVWIGIIFLQELVTGLQGFGYAVSLGGFFLYNYIKMNTPAEQLRPEPAKAGYKPVVAASRE</sequence>
<evidence type="ECO:0000256" key="5">
    <source>
        <dbReference type="SAM" id="MobiDB-lite"/>
    </source>
</evidence>
<evidence type="ECO:0000256" key="1">
    <source>
        <dbReference type="ARBA" id="ARBA00004141"/>
    </source>
</evidence>
<keyword evidence="3 6" id="KW-1133">Transmembrane helix</keyword>
<evidence type="ECO:0000256" key="4">
    <source>
        <dbReference type="ARBA" id="ARBA00023136"/>
    </source>
</evidence>
<dbReference type="EMBL" id="JALJOR010000015">
    <property type="protein sequence ID" value="KAK9805534.1"/>
    <property type="molecule type" value="Genomic_DNA"/>
</dbReference>
<reference evidence="8 9" key="1">
    <citation type="journal article" date="2024" name="Nat. Commun.">
        <title>Phylogenomics reveals the evolutionary origins of lichenization in chlorophyte algae.</title>
        <authorList>
            <person name="Puginier C."/>
            <person name="Libourel C."/>
            <person name="Otte J."/>
            <person name="Skaloud P."/>
            <person name="Haon M."/>
            <person name="Grisel S."/>
            <person name="Petersen M."/>
            <person name="Berrin J.G."/>
            <person name="Delaux P.M."/>
            <person name="Dal Grande F."/>
            <person name="Keller J."/>
        </authorList>
    </citation>
    <scope>NUCLEOTIDE SEQUENCE [LARGE SCALE GENOMIC DNA]</scope>
    <source>
        <strain evidence="8 9">SAG 2043</strain>
    </source>
</reference>
<evidence type="ECO:0000256" key="2">
    <source>
        <dbReference type="ARBA" id="ARBA00022692"/>
    </source>
</evidence>
<gene>
    <name evidence="8" type="ORF">WJX72_003860</name>
</gene>
<feature type="transmembrane region" description="Helical" evidence="6">
    <location>
        <begin position="219"/>
        <end position="240"/>
    </location>
</feature>
<feature type="transmembrane region" description="Helical" evidence="6">
    <location>
        <begin position="304"/>
        <end position="323"/>
    </location>
</feature>
<evidence type="ECO:0000256" key="3">
    <source>
        <dbReference type="ARBA" id="ARBA00022989"/>
    </source>
</evidence>
<keyword evidence="2 6" id="KW-0812">Transmembrane</keyword>
<feature type="transmembrane region" description="Helical" evidence="6">
    <location>
        <begin position="153"/>
        <end position="173"/>
    </location>
</feature>
<feature type="transmembrane region" description="Helical" evidence="6">
    <location>
        <begin position="122"/>
        <end position="141"/>
    </location>
</feature>
<feature type="region of interest" description="Disordered" evidence="5">
    <location>
        <begin position="67"/>
        <end position="86"/>
    </location>
</feature>
<name>A0AAW1PAQ4_9CHLO</name>
<organism evidence="8 9">
    <name type="scientific">[Myrmecia] bisecta</name>
    <dbReference type="NCBI Taxonomy" id="41462"/>
    <lineage>
        <taxon>Eukaryota</taxon>
        <taxon>Viridiplantae</taxon>
        <taxon>Chlorophyta</taxon>
        <taxon>core chlorophytes</taxon>
        <taxon>Trebouxiophyceae</taxon>
        <taxon>Trebouxiales</taxon>
        <taxon>Trebouxiaceae</taxon>
        <taxon>Myrmecia</taxon>
    </lineage>
</organism>
<keyword evidence="9" id="KW-1185">Reference proteome</keyword>
<evidence type="ECO:0000259" key="7">
    <source>
        <dbReference type="Pfam" id="PF03151"/>
    </source>
</evidence>